<dbReference type="CDD" id="cd01335">
    <property type="entry name" value="Radical_SAM"/>
    <property type="match status" value="1"/>
</dbReference>
<dbReference type="PANTHER" id="PTHR11228:SF7">
    <property type="entry name" value="PQQA PEPTIDE CYCLASE"/>
    <property type="match status" value="1"/>
</dbReference>
<dbReference type="GO" id="GO:0046872">
    <property type="term" value="F:metal ion binding"/>
    <property type="evidence" value="ECO:0007669"/>
    <property type="project" value="UniProtKB-KW"/>
</dbReference>
<gene>
    <name evidence="6" type="ORF">DW967_13580</name>
</gene>
<protein>
    <submittedName>
        <fullName evidence="6">Radical SAM protein</fullName>
    </submittedName>
</protein>
<dbReference type="GO" id="GO:0003824">
    <property type="term" value="F:catalytic activity"/>
    <property type="evidence" value="ECO:0007669"/>
    <property type="project" value="InterPro"/>
</dbReference>
<sequence length="364" mass="42860">MKRFIDIHIPISKCNLNCHYCYVNQENSRDRQVSPFKYSAEYIGKALSNERLGGICHFNLCGVGETLIPEETVDITREILKQGHYVMIVTNALLTKRLEQFSLFPEEYRKRLGFKCSFHYLELKKRGLLNKFFDNIDFIRKNGMSISIEMTPSDELEPYIDEVKKICTEREGALCHVTIPRDMTKEGIVLLSEHSFEEFCNIWEQFNSEMFEFKRNLWENKRNEFCYAGEWSGLLNVGDGIMTQCYGMCLKQNIFKDIKNPIKWSPIGKNCCLPHCYNSHSLLGLGVIPEISGNYALERDRVDNRDGSHWLTDEMREFLSHRLEDYNEVHSDEEQIRLDKSWRSKIKVQKKMDRMKTKVRTILK</sequence>
<accession>A0A413Q4G9</accession>
<evidence type="ECO:0000256" key="1">
    <source>
        <dbReference type="ARBA" id="ARBA00022691"/>
    </source>
</evidence>
<reference evidence="6 7" key="1">
    <citation type="submission" date="2018-08" db="EMBL/GenBank/DDBJ databases">
        <title>A genome reference for cultivated species of the human gut microbiota.</title>
        <authorList>
            <person name="Zou Y."/>
            <person name="Xue W."/>
            <person name="Luo G."/>
        </authorList>
    </citation>
    <scope>NUCLEOTIDE SEQUENCE [LARGE SCALE GENOMIC DNA]</scope>
    <source>
        <strain evidence="6 7">AM47-6BH</strain>
    </source>
</reference>
<dbReference type="InterPro" id="IPR050377">
    <property type="entry name" value="Radical_SAM_PqqE_MftC-like"/>
</dbReference>
<dbReference type="InterPro" id="IPR007197">
    <property type="entry name" value="rSAM"/>
</dbReference>
<evidence type="ECO:0000259" key="5">
    <source>
        <dbReference type="Pfam" id="PF04055"/>
    </source>
</evidence>
<evidence type="ECO:0000256" key="4">
    <source>
        <dbReference type="ARBA" id="ARBA00023014"/>
    </source>
</evidence>
<evidence type="ECO:0000313" key="7">
    <source>
        <dbReference type="Proteomes" id="UP000283721"/>
    </source>
</evidence>
<dbReference type="Gene3D" id="3.20.20.70">
    <property type="entry name" value="Aldolase class I"/>
    <property type="match status" value="1"/>
</dbReference>
<evidence type="ECO:0000256" key="2">
    <source>
        <dbReference type="ARBA" id="ARBA00022723"/>
    </source>
</evidence>
<dbReference type="InterPro" id="IPR058240">
    <property type="entry name" value="rSAM_sf"/>
</dbReference>
<dbReference type="GO" id="GO:0051536">
    <property type="term" value="F:iron-sulfur cluster binding"/>
    <property type="evidence" value="ECO:0007669"/>
    <property type="project" value="UniProtKB-KW"/>
</dbReference>
<dbReference type="SUPFAM" id="SSF102114">
    <property type="entry name" value="Radical SAM enzymes"/>
    <property type="match status" value="1"/>
</dbReference>
<keyword evidence="3" id="KW-0408">Iron</keyword>
<organism evidence="6 7">
    <name type="scientific">Agathobacter rectalis</name>
    <dbReference type="NCBI Taxonomy" id="39491"/>
    <lineage>
        <taxon>Bacteria</taxon>
        <taxon>Bacillati</taxon>
        <taxon>Bacillota</taxon>
        <taxon>Clostridia</taxon>
        <taxon>Lachnospirales</taxon>
        <taxon>Lachnospiraceae</taxon>
        <taxon>Agathobacter</taxon>
    </lineage>
</organism>
<keyword evidence="4" id="KW-0411">Iron-sulfur</keyword>
<evidence type="ECO:0000313" key="6">
    <source>
        <dbReference type="EMBL" id="RGZ89338.1"/>
    </source>
</evidence>
<feature type="domain" description="Radical SAM core" evidence="5">
    <location>
        <begin position="10"/>
        <end position="106"/>
    </location>
</feature>
<comment type="caution">
    <text evidence="6">The sequence shown here is derived from an EMBL/GenBank/DDBJ whole genome shotgun (WGS) entry which is preliminary data.</text>
</comment>
<dbReference type="PANTHER" id="PTHR11228">
    <property type="entry name" value="RADICAL SAM DOMAIN PROTEIN"/>
    <property type="match status" value="1"/>
</dbReference>
<dbReference type="EMBL" id="QSES01000030">
    <property type="protein sequence ID" value="RGZ89338.1"/>
    <property type="molecule type" value="Genomic_DNA"/>
</dbReference>
<keyword evidence="1" id="KW-0949">S-adenosyl-L-methionine</keyword>
<name>A0A413Q4G9_9FIRM</name>
<dbReference type="SFLD" id="SFLDS00029">
    <property type="entry name" value="Radical_SAM"/>
    <property type="match status" value="1"/>
</dbReference>
<dbReference type="Pfam" id="PF04055">
    <property type="entry name" value="Radical_SAM"/>
    <property type="match status" value="1"/>
</dbReference>
<dbReference type="AlphaFoldDB" id="A0A413Q4G9"/>
<proteinExistence type="predicted"/>
<keyword evidence="2" id="KW-0479">Metal-binding</keyword>
<dbReference type="Proteomes" id="UP000283721">
    <property type="component" value="Unassembled WGS sequence"/>
</dbReference>
<evidence type="ECO:0000256" key="3">
    <source>
        <dbReference type="ARBA" id="ARBA00023004"/>
    </source>
</evidence>
<dbReference type="InterPro" id="IPR013785">
    <property type="entry name" value="Aldolase_TIM"/>
</dbReference>